<evidence type="ECO:0000256" key="7">
    <source>
        <dbReference type="ARBA" id="ARBA00023136"/>
    </source>
</evidence>
<keyword evidence="8" id="KW-0139">CF(1)</keyword>
<evidence type="ECO:0000256" key="10">
    <source>
        <dbReference type="SAM" id="Coils"/>
    </source>
</evidence>
<organism evidence="11 12">
    <name type="scientific">Aestuariirhabdus litorea</name>
    <dbReference type="NCBI Taxonomy" id="2528527"/>
    <lineage>
        <taxon>Bacteria</taxon>
        <taxon>Pseudomonadati</taxon>
        <taxon>Pseudomonadota</taxon>
        <taxon>Gammaproteobacteria</taxon>
        <taxon>Oceanospirillales</taxon>
        <taxon>Aestuariirhabdaceae</taxon>
        <taxon>Aestuariirhabdus</taxon>
    </lineage>
</organism>
<dbReference type="AlphaFoldDB" id="A0A3P3VN60"/>
<evidence type="ECO:0000313" key="11">
    <source>
        <dbReference type="EMBL" id="RRJ84135.1"/>
    </source>
</evidence>
<keyword evidence="9" id="KW-0066">ATP synthesis</keyword>
<comment type="function">
    <text evidence="1">Produces ATP from ADP in the presence of a proton gradient across the membrane. The gamma chain is believed to be important in regulating ATPase activity and the flow of protons through the CF(0) complex.</text>
</comment>
<evidence type="ECO:0000256" key="9">
    <source>
        <dbReference type="ARBA" id="ARBA00023310"/>
    </source>
</evidence>
<dbReference type="GO" id="GO:0046933">
    <property type="term" value="F:proton-transporting ATP synthase activity, rotational mechanism"/>
    <property type="evidence" value="ECO:0007669"/>
    <property type="project" value="InterPro"/>
</dbReference>
<keyword evidence="7" id="KW-0472">Membrane</keyword>
<dbReference type="Gene3D" id="3.40.1380.10">
    <property type="match status" value="1"/>
</dbReference>
<gene>
    <name evidence="11" type="ORF">D0544_03170</name>
</gene>
<evidence type="ECO:0000256" key="1">
    <source>
        <dbReference type="ARBA" id="ARBA00003456"/>
    </source>
</evidence>
<dbReference type="EMBL" id="QWEZ01000001">
    <property type="protein sequence ID" value="RRJ84135.1"/>
    <property type="molecule type" value="Genomic_DNA"/>
</dbReference>
<protein>
    <recommendedName>
        <fullName evidence="13">F0F1 ATP synthase subunit gamma</fullName>
    </recommendedName>
</protein>
<dbReference type="Gene3D" id="1.10.287.80">
    <property type="entry name" value="ATP synthase, gamma subunit, helix hairpin domain"/>
    <property type="match status" value="1"/>
</dbReference>
<dbReference type="Pfam" id="PF00231">
    <property type="entry name" value="ATP-synt"/>
    <property type="match status" value="1"/>
</dbReference>
<comment type="caution">
    <text evidence="11">The sequence shown here is derived from an EMBL/GenBank/DDBJ whole genome shotgun (WGS) entry which is preliminary data.</text>
</comment>
<dbReference type="RefSeq" id="WP_125014561.1">
    <property type="nucleotide sequence ID" value="NZ_QWEZ01000001.1"/>
</dbReference>
<dbReference type="SUPFAM" id="SSF52943">
    <property type="entry name" value="ATP synthase (F1-ATPase), gamma subunit"/>
    <property type="match status" value="1"/>
</dbReference>
<reference evidence="11 12" key="2">
    <citation type="submission" date="2018-12" db="EMBL/GenBank/DDBJ databases">
        <title>Simiduia agarivorans gen. nov., sp. nov., a marine, agarolytic bacterium isolated from shallow coastal water from Keelung, Taiwan.</title>
        <authorList>
            <person name="Shieh W.Y."/>
        </authorList>
    </citation>
    <scope>NUCLEOTIDE SEQUENCE [LARGE SCALE GENOMIC DNA]</scope>
    <source>
        <strain evidence="11 12">GTF-13</strain>
    </source>
</reference>
<name>A0A3P3VN60_9GAMM</name>
<proteinExistence type="inferred from homology"/>
<evidence type="ECO:0000256" key="4">
    <source>
        <dbReference type="ARBA" id="ARBA00022448"/>
    </source>
</evidence>
<evidence type="ECO:0000313" key="12">
    <source>
        <dbReference type="Proteomes" id="UP000280792"/>
    </source>
</evidence>
<dbReference type="GO" id="GO:0045259">
    <property type="term" value="C:proton-transporting ATP synthase complex"/>
    <property type="evidence" value="ECO:0007669"/>
    <property type="project" value="UniProtKB-KW"/>
</dbReference>
<keyword evidence="10" id="KW-0175">Coiled coil</keyword>
<keyword evidence="6" id="KW-0406">Ion transport</keyword>
<comment type="similarity">
    <text evidence="3">Belongs to the ATPase gamma chain family.</text>
</comment>
<evidence type="ECO:0000256" key="8">
    <source>
        <dbReference type="ARBA" id="ARBA00023196"/>
    </source>
</evidence>
<dbReference type="InterPro" id="IPR000131">
    <property type="entry name" value="ATP_synth_F1_gsu"/>
</dbReference>
<evidence type="ECO:0000256" key="3">
    <source>
        <dbReference type="ARBA" id="ARBA00007681"/>
    </source>
</evidence>
<reference evidence="11 12" key="1">
    <citation type="submission" date="2018-08" db="EMBL/GenBank/DDBJ databases">
        <authorList>
            <person name="Khan S.A."/>
        </authorList>
    </citation>
    <scope>NUCLEOTIDE SEQUENCE [LARGE SCALE GENOMIC DNA]</scope>
    <source>
        <strain evidence="11 12">GTF-13</strain>
    </source>
</reference>
<dbReference type="Proteomes" id="UP000280792">
    <property type="component" value="Unassembled WGS sequence"/>
</dbReference>
<evidence type="ECO:0008006" key="13">
    <source>
        <dbReference type="Google" id="ProtNLM"/>
    </source>
</evidence>
<feature type="coiled-coil region" evidence="10">
    <location>
        <begin position="225"/>
        <end position="259"/>
    </location>
</feature>
<keyword evidence="4" id="KW-0813">Transport</keyword>
<comment type="subcellular location">
    <subcellularLocation>
        <location evidence="2">Membrane</location>
        <topology evidence="2">Peripheral membrane protein</topology>
    </subcellularLocation>
</comment>
<dbReference type="InterPro" id="IPR035968">
    <property type="entry name" value="ATP_synth_F1_ATPase_gsu"/>
</dbReference>
<evidence type="ECO:0000256" key="2">
    <source>
        <dbReference type="ARBA" id="ARBA00004170"/>
    </source>
</evidence>
<sequence length="278" mass="30879">MSTVRELKGQIHRLNEIGGIMTAMKNLAFMELRKLERHLEAQQILVERIRYCAGLCLSHFPAAGLEGRPPHRLCLILGSERGFCGDFNQQLILKGQAMLPSDAACGLVTLGHRLNQRDLGGHEVLDQLAGASASEEVEPVLIALVHRLGRLEQLRGPFELTVLFHHPEAGEVRLGEVLPPFADLEPDPPAGSPPLLGLGLPELMLGIGEQFLMAELQRVLYCSLMAENQQRVVHLQGAIQKLEQHVESLNRRSNHLRQEAIIEEIEIILMNQAELLDP</sequence>
<evidence type="ECO:0000256" key="5">
    <source>
        <dbReference type="ARBA" id="ARBA00022781"/>
    </source>
</evidence>
<accession>A0A3P3VN60</accession>
<evidence type="ECO:0000256" key="6">
    <source>
        <dbReference type="ARBA" id="ARBA00023065"/>
    </source>
</evidence>
<keyword evidence="12" id="KW-1185">Reference proteome</keyword>
<keyword evidence="5" id="KW-0375">Hydrogen ion transport</keyword>